<dbReference type="Proteomes" id="UP000095285">
    <property type="component" value="Unassembled WGS sequence"/>
</dbReference>
<dbReference type="AlphaFoldDB" id="A0A1I7VMT5"/>
<evidence type="ECO:0000313" key="3">
    <source>
        <dbReference type="WBParaSite" id="EN70_4289"/>
    </source>
</evidence>
<feature type="region of interest" description="Disordered" evidence="1">
    <location>
        <begin position="155"/>
        <end position="180"/>
    </location>
</feature>
<proteinExistence type="predicted"/>
<keyword evidence="2" id="KW-1185">Reference proteome</keyword>
<accession>A0A1I7VMT5</accession>
<sequence>MAADHFELHEGTFFSRWWKKMFETLLTKNVPELLMNLLIWKRRRNVAERRIDLKMVHTVRLLKNKAGILEEKPYREKQDNRAYIHHTSGEDRTAHFQVTPPLHGLLKRYGKETITLFYTLAKLEFQRLIILCEGSDKVCGKEHFAVATMLEEEEDDTSIAGRNEFEKKEEEEEEDTSKRNEEGNFRIHYLCLCMPVWVFAR</sequence>
<reference evidence="3" key="2">
    <citation type="submission" date="2016-11" db="UniProtKB">
        <authorList>
            <consortium name="WormBaseParasite"/>
        </authorList>
    </citation>
    <scope>IDENTIFICATION</scope>
</reference>
<dbReference type="InParanoid" id="A0A1I7VMT5"/>
<reference evidence="2" key="1">
    <citation type="submission" date="2012-04" db="EMBL/GenBank/DDBJ databases">
        <title>The Genome Sequence of Loa loa.</title>
        <authorList>
            <consortium name="The Broad Institute Genome Sequencing Platform"/>
            <consortium name="Broad Institute Genome Sequencing Center for Infectious Disease"/>
            <person name="Nutman T.B."/>
            <person name="Fink D.L."/>
            <person name="Russ C."/>
            <person name="Young S."/>
            <person name="Zeng Q."/>
            <person name="Gargeya S."/>
            <person name="Alvarado L."/>
            <person name="Berlin A."/>
            <person name="Chapman S.B."/>
            <person name="Chen Z."/>
            <person name="Freedman E."/>
            <person name="Gellesch M."/>
            <person name="Goldberg J."/>
            <person name="Griggs A."/>
            <person name="Gujja S."/>
            <person name="Heilman E.R."/>
            <person name="Heiman D."/>
            <person name="Howarth C."/>
            <person name="Mehta T."/>
            <person name="Neiman D."/>
            <person name="Pearson M."/>
            <person name="Roberts A."/>
            <person name="Saif S."/>
            <person name="Shea T."/>
            <person name="Shenoy N."/>
            <person name="Sisk P."/>
            <person name="Stolte C."/>
            <person name="Sykes S."/>
            <person name="White J."/>
            <person name="Yandava C."/>
            <person name="Haas B."/>
            <person name="Henn M.R."/>
            <person name="Nusbaum C."/>
            <person name="Birren B."/>
        </authorList>
    </citation>
    <scope>NUCLEOTIDE SEQUENCE [LARGE SCALE GENOMIC DNA]</scope>
</reference>
<protein>
    <submittedName>
        <fullName evidence="3">Uncharacterized protein</fullName>
    </submittedName>
</protein>
<evidence type="ECO:0000313" key="2">
    <source>
        <dbReference type="Proteomes" id="UP000095285"/>
    </source>
</evidence>
<dbReference type="WBParaSite" id="EN70_4289">
    <property type="protein sequence ID" value="EN70_4289"/>
    <property type="gene ID" value="EN70_4289"/>
</dbReference>
<organism evidence="2 3">
    <name type="scientific">Loa loa</name>
    <name type="common">Eye worm</name>
    <name type="synonym">Filaria loa</name>
    <dbReference type="NCBI Taxonomy" id="7209"/>
    <lineage>
        <taxon>Eukaryota</taxon>
        <taxon>Metazoa</taxon>
        <taxon>Ecdysozoa</taxon>
        <taxon>Nematoda</taxon>
        <taxon>Chromadorea</taxon>
        <taxon>Rhabditida</taxon>
        <taxon>Spirurina</taxon>
        <taxon>Spiruromorpha</taxon>
        <taxon>Filarioidea</taxon>
        <taxon>Onchocercidae</taxon>
        <taxon>Loa</taxon>
    </lineage>
</organism>
<name>A0A1I7VMT5_LOALO</name>
<evidence type="ECO:0000256" key="1">
    <source>
        <dbReference type="SAM" id="MobiDB-lite"/>
    </source>
</evidence>
<gene>
    <name evidence="3" type="primary">LOAG_04556</name>
</gene>